<comment type="caution">
    <text evidence="1">The sequence shown here is derived from an EMBL/GenBank/DDBJ whole genome shotgun (WGS) entry which is preliminary data.</text>
</comment>
<dbReference type="EMBL" id="MPUH01000076">
    <property type="protein sequence ID" value="OMJ91663.1"/>
    <property type="molecule type" value="Genomic_DNA"/>
</dbReference>
<organism evidence="1 2">
    <name type="scientific">Stentor coeruleus</name>
    <dbReference type="NCBI Taxonomy" id="5963"/>
    <lineage>
        <taxon>Eukaryota</taxon>
        <taxon>Sar</taxon>
        <taxon>Alveolata</taxon>
        <taxon>Ciliophora</taxon>
        <taxon>Postciliodesmatophora</taxon>
        <taxon>Heterotrichea</taxon>
        <taxon>Heterotrichida</taxon>
        <taxon>Stentoridae</taxon>
        <taxon>Stentor</taxon>
    </lineage>
</organism>
<dbReference type="AlphaFoldDB" id="A0A1R2CRR1"/>
<name>A0A1R2CRR1_9CILI</name>
<reference evidence="1 2" key="1">
    <citation type="submission" date="2016-11" db="EMBL/GenBank/DDBJ databases">
        <title>The macronuclear genome of Stentor coeruleus: a giant cell with tiny introns.</title>
        <authorList>
            <person name="Slabodnick M."/>
            <person name="Ruby J.G."/>
            <person name="Reiff S.B."/>
            <person name="Swart E.C."/>
            <person name="Gosai S."/>
            <person name="Prabakaran S."/>
            <person name="Witkowska E."/>
            <person name="Larue G.E."/>
            <person name="Fisher S."/>
            <person name="Freeman R.M."/>
            <person name="Gunawardena J."/>
            <person name="Chu W."/>
            <person name="Stover N.A."/>
            <person name="Gregory B.D."/>
            <person name="Nowacki M."/>
            <person name="Derisi J."/>
            <person name="Roy S.W."/>
            <person name="Marshall W.F."/>
            <person name="Sood P."/>
        </authorList>
    </citation>
    <scope>NUCLEOTIDE SEQUENCE [LARGE SCALE GENOMIC DNA]</scope>
    <source>
        <strain evidence="1">WM001</strain>
    </source>
</reference>
<protein>
    <submittedName>
        <fullName evidence="1">Uncharacterized protein</fullName>
    </submittedName>
</protein>
<evidence type="ECO:0000313" key="2">
    <source>
        <dbReference type="Proteomes" id="UP000187209"/>
    </source>
</evidence>
<proteinExistence type="predicted"/>
<evidence type="ECO:0000313" key="1">
    <source>
        <dbReference type="EMBL" id="OMJ91663.1"/>
    </source>
</evidence>
<dbReference type="Proteomes" id="UP000187209">
    <property type="component" value="Unassembled WGS sequence"/>
</dbReference>
<keyword evidence="2" id="KW-1185">Reference proteome</keyword>
<sequence length="156" mass="17605">MESNEICKKLVEDCIKNSRVPDYKRYAAHFEYQDLVNKLLQIQSSNPNPNHTQTLIVSKVTKICVKSPVTIQVGSKTCKTETKNSVSPLLKTNRLIEVKNKEKVPTKAQIGCARSVSRQSSGFSLQQQLQSHKKSSSHHLISSFKQLSVVRVIKKK</sequence>
<accession>A0A1R2CRR1</accession>
<gene>
    <name evidence="1" type="ORF">SteCoe_5690</name>
</gene>